<dbReference type="Proteomes" id="UP000593579">
    <property type="component" value="Unassembled WGS sequence"/>
</dbReference>
<proteinExistence type="predicted"/>
<gene>
    <name evidence="1" type="ORF">Gogos_003931</name>
</gene>
<sequence>MAMLRLNGSIYLDIEYGSTVRASKALEVSKDSLDTSGTLGGEKAINKNCFMEEVATDKKEKESIPIDGVIEEEKLSKLQFVLWDGVEIYVLLRTLLC</sequence>
<comment type="caution">
    <text evidence="1">The sequence shown here is derived from an EMBL/GenBank/DDBJ whole genome shotgun (WGS) entry which is preliminary data.</text>
</comment>
<dbReference type="AlphaFoldDB" id="A0A7J9CNI3"/>
<feature type="non-terminal residue" evidence="1">
    <location>
        <position position="97"/>
    </location>
</feature>
<dbReference type="OrthoDB" id="10526073at2759"/>
<reference evidence="1 2" key="1">
    <citation type="journal article" date="2019" name="Genome Biol. Evol.">
        <title>Insights into the evolution of the New World diploid cottons (Gossypium, subgenus Houzingenia) based on genome sequencing.</title>
        <authorList>
            <person name="Grover C.E."/>
            <person name="Arick M.A. 2nd"/>
            <person name="Thrash A."/>
            <person name="Conover J.L."/>
            <person name="Sanders W.S."/>
            <person name="Peterson D.G."/>
            <person name="Frelichowski J.E."/>
            <person name="Scheffler J.A."/>
            <person name="Scheffler B.E."/>
            <person name="Wendel J.F."/>
        </authorList>
    </citation>
    <scope>NUCLEOTIDE SEQUENCE [LARGE SCALE GENOMIC DNA]</scope>
    <source>
        <strain evidence="1">5</strain>
        <tissue evidence="1">Leaf</tissue>
    </source>
</reference>
<name>A0A7J9CNI3_GOSGO</name>
<dbReference type="EMBL" id="JABEZY010000011">
    <property type="protein sequence ID" value="MBA0750069.1"/>
    <property type="molecule type" value="Genomic_DNA"/>
</dbReference>
<accession>A0A7J9CNI3</accession>
<evidence type="ECO:0000313" key="1">
    <source>
        <dbReference type="EMBL" id="MBA0750069.1"/>
    </source>
</evidence>
<evidence type="ECO:0000313" key="2">
    <source>
        <dbReference type="Proteomes" id="UP000593579"/>
    </source>
</evidence>
<keyword evidence="2" id="KW-1185">Reference proteome</keyword>
<organism evidence="1 2">
    <name type="scientific">Gossypium gossypioides</name>
    <name type="common">Mexican cotton</name>
    <name type="synonym">Selera gossypioides</name>
    <dbReference type="NCBI Taxonomy" id="34282"/>
    <lineage>
        <taxon>Eukaryota</taxon>
        <taxon>Viridiplantae</taxon>
        <taxon>Streptophyta</taxon>
        <taxon>Embryophyta</taxon>
        <taxon>Tracheophyta</taxon>
        <taxon>Spermatophyta</taxon>
        <taxon>Magnoliopsida</taxon>
        <taxon>eudicotyledons</taxon>
        <taxon>Gunneridae</taxon>
        <taxon>Pentapetalae</taxon>
        <taxon>rosids</taxon>
        <taxon>malvids</taxon>
        <taxon>Malvales</taxon>
        <taxon>Malvaceae</taxon>
        <taxon>Malvoideae</taxon>
        <taxon>Gossypium</taxon>
    </lineage>
</organism>
<protein>
    <submittedName>
        <fullName evidence="1">Uncharacterized protein</fullName>
    </submittedName>
</protein>